<dbReference type="EMBL" id="UYYA01000139">
    <property type="protein sequence ID" value="VDM52657.1"/>
    <property type="molecule type" value="Genomic_DNA"/>
</dbReference>
<dbReference type="AlphaFoldDB" id="A0A0R3PBJ6"/>
<dbReference type="Pfam" id="PF00657">
    <property type="entry name" value="Lipase_GDSL"/>
    <property type="match status" value="1"/>
</dbReference>
<dbReference type="PANTHER" id="PTHR21325">
    <property type="entry name" value="PHOSPHOLIPASE B, PLB1"/>
    <property type="match status" value="1"/>
</dbReference>
<dbReference type="GO" id="GO:0004620">
    <property type="term" value="F:phospholipase activity"/>
    <property type="evidence" value="ECO:0007669"/>
    <property type="project" value="InterPro"/>
</dbReference>
<keyword evidence="2" id="KW-1185">Reference proteome</keyword>
<dbReference type="PANTHER" id="PTHR21325:SF24">
    <property type="entry name" value="LIPASE_GDSL DOMAIN-CONTAINING PROTEIN"/>
    <property type="match status" value="1"/>
</dbReference>
<dbReference type="Gene3D" id="3.40.50.1110">
    <property type="entry name" value="SGNH hydrolase"/>
    <property type="match status" value="1"/>
</dbReference>
<name>A0A0R3PBJ6_ANGCS</name>
<dbReference type="InterPro" id="IPR038885">
    <property type="entry name" value="PLB1"/>
</dbReference>
<dbReference type="OMA" id="PFQAHVL"/>
<reference evidence="3" key="1">
    <citation type="submission" date="2017-02" db="UniProtKB">
        <authorList>
            <consortium name="WormBaseParasite"/>
        </authorList>
    </citation>
    <scope>IDENTIFICATION</scope>
</reference>
<organism evidence="3">
    <name type="scientific">Angiostrongylus costaricensis</name>
    <name type="common">Nematode worm</name>
    <dbReference type="NCBI Taxonomy" id="334426"/>
    <lineage>
        <taxon>Eukaryota</taxon>
        <taxon>Metazoa</taxon>
        <taxon>Ecdysozoa</taxon>
        <taxon>Nematoda</taxon>
        <taxon>Chromadorea</taxon>
        <taxon>Rhabditida</taxon>
        <taxon>Rhabditina</taxon>
        <taxon>Rhabditomorpha</taxon>
        <taxon>Strongyloidea</taxon>
        <taxon>Metastrongylidae</taxon>
        <taxon>Angiostrongylus</taxon>
    </lineage>
</organism>
<gene>
    <name evidence="1" type="ORF">ACOC_LOCUS1072</name>
</gene>
<evidence type="ECO:0000313" key="2">
    <source>
        <dbReference type="Proteomes" id="UP000267027"/>
    </source>
</evidence>
<dbReference type="GO" id="GO:0006644">
    <property type="term" value="P:phospholipid metabolic process"/>
    <property type="evidence" value="ECO:0007669"/>
    <property type="project" value="TreeGrafter"/>
</dbReference>
<dbReference type="STRING" id="334426.A0A0R3PBJ6"/>
<protein>
    <submittedName>
        <fullName evidence="3">Lipase_GDSL domain-containing protein</fullName>
    </submittedName>
</protein>
<sequence length="445" mass="50141">MSIRCIHECGKHPRKDYVDVYSLVMKPIVKSSKGLGFNDSSENDVNLTNLMDSKRVLADFNIWNKKWEQYVRFTRDYPFGWPSFDCILPENETVVEDVHRLSPWHISVIGAIGDSLTAGRAAGAKNIEDLRLDYQELSFATGHHKNLTKQVTLANIFSYFSPRLVGYSKRASSPDDVCTVGFNVAKSGAYSSDLLRQANELVNRIASDPRVDFSKDWKFINVFIGTNDLCKICLNQTKFGARQYAENMQKAMLYLRDNLPRSYVNILPPLNIDALQEIESDNPFCADVHRSSCPCRFQQSSEEIAMSKRSFEEQLGIFSSKEYQTNSFAVGISHALNIAEVPKLGKSVNLAYVALDCFHFSEIAHDLAAKVLWSDLFKPISRGGSVDLTKFPPQHWSCPPEVFFTDCPYLKTALNSENCSVQASQRSLLLSQENEVEYDGTVGIS</sequence>
<evidence type="ECO:0000313" key="1">
    <source>
        <dbReference type="EMBL" id="VDM52657.1"/>
    </source>
</evidence>
<dbReference type="WBParaSite" id="ACOC_0000107101-mRNA-1">
    <property type="protein sequence ID" value="ACOC_0000107101-mRNA-1"/>
    <property type="gene ID" value="ACOC_0000107101"/>
</dbReference>
<accession>A0A0R3PBJ6</accession>
<proteinExistence type="predicted"/>
<dbReference type="InterPro" id="IPR001087">
    <property type="entry name" value="GDSL"/>
</dbReference>
<dbReference type="OrthoDB" id="10265800at2759"/>
<dbReference type="InterPro" id="IPR036514">
    <property type="entry name" value="SGNH_hydro_sf"/>
</dbReference>
<dbReference type="Proteomes" id="UP000267027">
    <property type="component" value="Unassembled WGS sequence"/>
</dbReference>
<evidence type="ECO:0000313" key="3">
    <source>
        <dbReference type="WBParaSite" id="ACOC_0000107101-mRNA-1"/>
    </source>
</evidence>
<dbReference type="InterPro" id="IPR035547">
    <property type="entry name" value="Phospholipase_B"/>
</dbReference>
<reference evidence="1 2" key="2">
    <citation type="submission" date="2018-11" db="EMBL/GenBank/DDBJ databases">
        <authorList>
            <consortium name="Pathogen Informatics"/>
        </authorList>
    </citation>
    <scope>NUCLEOTIDE SEQUENCE [LARGE SCALE GENOMIC DNA]</scope>
    <source>
        <strain evidence="1 2">Costa Rica</strain>
    </source>
</reference>
<dbReference type="SUPFAM" id="SSF52266">
    <property type="entry name" value="SGNH hydrolase"/>
    <property type="match status" value="1"/>
</dbReference>
<dbReference type="CDD" id="cd01824">
    <property type="entry name" value="Phospholipase_B_like"/>
    <property type="match status" value="1"/>
</dbReference>